<protein>
    <submittedName>
        <fullName evidence="5">Uncharacterized protein</fullName>
    </submittedName>
</protein>
<dbReference type="InterPro" id="IPR026444">
    <property type="entry name" value="Secre_tail"/>
</dbReference>
<sequence length="527" mass="56528">MKKQLLWHFALITCLLFFGNNSFAQINYSEGFESDTFAWDDNEFYATEDLVCNGVTSFAGESFTLSGFNIRSTTTALIGTSNGQEVTLSYNYKILDYNSEEAVLNSTNWGNFKVLYASNSSGPWTTLETITPDNHIESNSCTLRTLMFTPPATALYLRFIVTANPAIDDTDILLYIDDITVTQPASEACAGTPGASATIAASAGICNTAMASLSLSPAYTATGLTFQWQTSTDNVTFTDVATNGTGSMYEAAQTESTYYRAVITCTASGESVNSTSVQVVNTGLDCPCALEFTAGIEPISRVVFAGIDNASSEEVNGSAGQENFTNIPPAQVMLGQTYPIAVEGNTDGDFENYITVLIDFNQDGDFTDEGEAFEVDTIENSTGVDGQQATGTIVIPATALTGLTNMRVLKLYDGFSENGCSDEDGSGFGYGQGEDYLVNISEFVAGVEGFNASNFKYYPNPVTNVLNLNYVNAITGIEVFNLLGQKVLDKTVNQNNSQIDMTSLTAGTYMVKVTIDGASKTIKVIKQ</sequence>
<evidence type="ECO:0000313" key="6">
    <source>
        <dbReference type="Proteomes" id="UP000030152"/>
    </source>
</evidence>
<dbReference type="AlphaFoldDB" id="A0A0A2M0Y4"/>
<dbReference type="eggNOG" id="COG3227">
    <property type="taxonomic scope" value="Bacteria"/>
</dbReference>
<dbReference type="eggNOG" id="COG3291">
    <property type="taxonomic scope" value="Bacteria"/>
</dbReference>
<feature type="domain" description="GEVED" evidence="4">
    <location>
        <begin position="353"/>
        <end position="439"/>
    </location>
</feature>
<proteinExistence type="predicted"/>
<evidence type="ECO:0000256" key="1">
    <source>
        <dbReference type="ARBA" id="ARBA00022729"/>
    </source>
</evidence>
<evidence type="ECO:0000256" key="2">
    <source>
        <dbReference type="SAM" id="SignalP"/>
    </source>
</evidence>
<evidence type="ECO:0000259" key="4">
    <source>
        <dbReference type="Pfam" id="PF20009"/>
    </source>
</evidence>
<comment type="caution">
    <text evidence="5">The sequence shown here is derived from an EMBL/GenBank/DDBJ whole genome shotgun (WGS) entry which is preliminary data.</text>
</comment>
<dbReference type="Pfam" id="PF18962">
    <property type="entry name" value="Por_Secre_tail"/>
    <property type="match status" value="1"/>
</dbReference>
<dbReference type="Proteomes" id="UP000030152">
    <property type="component" value="Unassembled WGS sequence"/>
</dbReference>
<feature type="signal peptide" evidence="2">
    <location>
        <begin position="1"/>
        <end position="24"/>
    </location>
</feature>
<accession>A0A0A2M0Y4</accession>
<feature type="domain" description="Secretion system C-terminal sorting" evidence="3">
    <location>
        <begin position="458"/>
        <end position="525"/>
    </location>
</feature>
<keyword evidence="1 2" id="KW-0732">Signal</keyword>
<dbReference type="EMBL" id="JRLX01000011">
    <property type="protein sequence ID" value="KGO86292.1"/>
    <property type="molecule type" value="Genomic_DNA"/>
</dbReference>
<reference evidence="5 6" key="1">
    <citation type="submission" date="2013-09" db="EMBL/GenBank/DDBJ databases">
        <authorList>
            <person name="Zeng Z."/>
            <person name="Chen C."/>
        </authorList>
    </citation>
    <scope>NUCLEOTIDE SEQUENCE [LARGE SCALE GENOMIC DNA]</scope>
    <source>
        <strain evidence="5 6">WB 3.3-2</strain>
    </source>
</reference>
<dbReference type="RefSeq" id="WP_020211886.1">
    <property type="nucleotide sequence ID" value="NZ_JRLX01000011.1"/>
</dbReference>
<gene>
    <name evidence="5" type="ORF">Q765_11985</name>
</gene>
<dbReference type="NCBIfam" id="TIGR04183">
    <property type="entry name" value="Por_Secre_tail"/>
    <property type="match status" value="1"/>
</dbReference>
<keyword evidence="6" id="KW-1185">Reference proteome</keyword>
<dbReference type="Pfam" id="PF20009">
    <property type="entry name" value="GEVED"/>
    <property type="match status" value="1"/>
</dbReference>
<feature type="chain" id="PRO_5002002739" evidence="2">
    <location>
        <begin position="25"/>
        <end position="527"/>
    </location>
</feature>
<dbReference type="OrthoDB" id="1447704at2"/>
<evidence type="ECO:0000313" key="5">
    <source>
        <dbReference type="EMBL" id="KGO86292.1"/>
    </source>
</evidence>
<dbReference type="InterPro" id="IPR045474">
    <property type="entry name" value="GEVED"/>
</dbReference>
<organism evidence="5 6">
    <name type="scientific">Flavobacterium rivuli WB 3.3-2 = DSM 21788</name>
    <dbReference type="NCBI Taxonomy" id="1121895"/>
    <lineage>
        <taxon>Bacteria</taxon>
        <taxon>Pseudomonadati</taxon>
        <taxon>Bacteroidota</taxon>
        <taxon>Flavobacteriia</taxon>
        <taxon>Flavobacteriales</taxon>
        <taxon>Flavobacteriaceae</taxon>
        <taxon>Flavobacterium</taxon>
    </lineage>
</organism>
<evidence type="ECO:0000259" key="3">
    <source>
        <dbReference type="Pfam" id="PF18962"/>
    </source>
</evidence>
<dbReference type="STRING" id="1121895.GCA_000378485_00758"/>
<name>A0A0A2M0Y4_9FLAO</name>